<dbReference type="NCBIfam" id="TIGR00106">
    <property type="entry name" value="MTH1187 family thiamine-binding protein"/>
    <property type="match status" value="1"/>
</dbReference>
<dbReference type="Gene3D" id="3.30.70.930">
    <property type="match status" value="1"/>
</dbReference>
<evidence type="ECO:0000313" key="4">
    <source>
        <dbReference type="Proteomes" id="UP000272025"/>
    </source>
</evidence>
<dbReference type="Pfam" id="PF01910">
    <property type="entry name" value="Thiamine_BP"/>
    <property type="match status" value="1"/>
</dbReference>
<organism evidence="3 4">
    <name type="scientific">Sodiomyces alkalinus (strain CBS 110278 / VKM F-3762 / F11)</name>
    <name type="common">Alkaliphilic filamentous fungus</name>
    <dbReference type="NCBI Taxonomy" id="1314773"/>
    <lineage>
        <taxon>Eukaryota</taxon>
        <taxon>Fungi</taxon>
        <taxon>Dikarya</taxon>
        <taxon>Ascomycota</taxon>
        <taxon>Pezizomycotina</taxon>
        <taxon>Sordariomycetes</taxon>
        <taxon>Hypocreomycetidae</taxon>
        <taxon>Glomerellales</taxon>
        <taxon>Plectosphaerellaceae</taxon>
        <taxon>Sodiomyces</taxon>
    </lineage>
</organism>
<name>A0A3N2PV17_SODAK</name>
<dbReference type="RefSeq" id="XP_028466141.1">
    <property type="nucleotide sequence ID" value="XM_028612127.1"/>
</dbReference>
<feature type="domain" description="Thiamine-binding protein" evidence="2">
    <location>
        <begin position="16"/>
        <end position="107"/>
    </location>
</feature>
<gene>
    <name evidence="3" type="ORF">SODALDRAFT_334101</name>
</gene>
<dbReference type="AlphaFoldDB" id="A0A3N2PV17"/>
<dbReference type="PANTHER" id="PTHR33777:SF1">
    <property type="entry name" value="UPF0045 PROTEIN ECM15"/>
    <property type="match status" value="1"/>
</dbReference>
<accession>A0A3N2PV17</accession>
<keyword evidence="4" id="KW-1185">Reference proteome</keyword>
<dbReference type="InterPro" id="IPR029756">
    <property type="entry name" value="MTH1187/YkoF-like"/>
</dbReference>
<protein>
    <recommendedName>
        <fullName evidence="2">Thiamine-binding protein domain-containing protein</fullName>
    </recommendedName>
</protein>
<dbReference type="STRING" id="1314773.A0A3N2PV17"/>
<dbReference type="InterPro" id="IPR051614">
    <property type="entry name" value="UPF0045_domain"/>
</dbReference>
<dbReference type="EMBL" id="ML119056">
    <property type="protein sequence ID" value="ROT38335.1"/>
    <property type="molecule type" value="Genomic_DNA"/>
</dbReference>
<comment type="similarity">
    <text evidence="1">Belongs to the UPF0045 family.</text>
</comment>
<sequence length="118" mass="13084">MATDYTNLPTPSFVYVDFCLVPLGTGNPSVAEEVAEVQRVLNASKLSYTLHSAGTTVEGPWDDVMRAIGQAHEALLQRGIVRIQTSMRVGARTDKVQHWKEKIDRVENLLAKDSKESK</sequence>
<proteinExistence type="inferred from homology"/>
<dbReference type="PANTHER" id="PTHR33777">
    <property type="entry name" value="UPF0045 PROTEIN ECM15"/>
    <property type="match status" value="1"/>
</dbReference>
<evidence type="ECO:0000256" key="1">
    <source>
        <dbReference type="ARBA" id="ARBA00010272"/>
    </source>
</evidence>
<dbReference type="GO" id="GO:0005829">
    <property type="term" value="C:cytosol"/>
    <property type="evidence" value="ECO:0007669"/>
    <property type="project" value="TreeGrafter"/>
</dbReference>
<dbReference type="SUPFAM" id="SSF89957">
    <property type="entry name" value="MTH1187/YkoF-like"/>
    <property type="match status" value="1"/>
</dbReference>
<evidence type="ECO:0000259" key="2">
    <source>
        <dbReference type="Pfam" id="PF01910"/>
    </source>
</evidence>
<dbReference type="Proteomes" id="UP000272025">
    <property type="component" value="Unassembled WGS sequence"/>
</dbReference>
<dbReference type="GeneID" id="39580605"/>
<evidence type="ECO:0000313" key="3">
    <source>
        <dbReference type="EMBL" id="ROT38335.1"/>
    </source>
</evidence>
<reference evidence="3 4" key="1">
    <citation type="journal article" date="2018" name="Mol. Ecol.">
        <title>The obligate alkalophilic soda-lake fungus Sodiomyces alkalinus has shifted to a protein diet.</title>
        <authorList>
            <person name="Grum-Grzhimaylo A.A."/>
            <person name="Falkoski D.L."/>
            <person name="van den Heuvel J."/>
            <person name="Valero-Jimenez C.A."/>
            <person name="Min B."/>
            <person name="Choi I.G."/>
            <person name="Lipzen A."/>
            <person name="Daum C.G."/>
            <person name="Aanen D.K."/>
            <person name="Tsang A."/>
            <person name="Henrissat B."/>
            <person name="Bilanenko E.N."/>
            <person name="de Vries R.P."/>
            <person name="van Kan J.A.L."/>
            <person name="Grigoriev I.V."/>
            <person name="Debets A.J.M."/>
        </authorList>
    </citation>
    <scope>NUCLEOTIDE SEQUENCE [LARGE SCALE GENOMIC DNA]</scope>
    <source>
        <strain evidence="3 4">F11</strain>
    </source>
</reference>
<dbReference type="InterPro" id="IPR002767">
    <property type="entry name" value="Thiamine_BP"/>
</dbReference>
<dbReference type="OrthoDB" id="5587367at2759"/>